<evidence type="ECO:0000256" key="6">
    <source>
        <dbReference type="ARBA" id="ARBA00038076"/>
    </source>
</evidence>
<keyword evidence="11" id="KW-1185">Reference proteome</keyword>
<evidence type="ECO:0000256" key="3">
    <source>
        <dbReference type="ARBA" id="ARBA00022692"/>
    </source>
</evidence>
<name>A0ABW1YIZ2_9GAMM</name>
<dbReference type="Proteomes" id="UP001596425">
    <property type="component" value="Unassembled WGS sequence"/>
</dbReference>
<evidence type="ECO:0000313" key="11">
    <source>
        <dbReference type="Proteomes" id="UP001596425"/>
    </source>
</evidence>
<organism evidence="10 11">
    <name type="scientific">Microbulbifer taiwanensis</name>
    <dbReference type="NCBI Taxonomy" id="986746"/>
    <lineage>
        <taxon>Bacteria</taxon>
        <taxon>Pseudomonadati</taxon>
        <taxon>Pseudomonadota</taxon>
        <taxon>Gammaproteobacteria</taxon>
        <taxon>Cellvibrionales</taxon>
        <taxon>Microbulbiferaceae</taxon>
        <taxon>Microbulbifer</taxon>
    </lineage>
</organism>
<feature type="transmembrane region" description="Helical" evidence="7">
    <location>
        <begin position="288"/>
        <end position="311"/>
    </location>
</feature>
<evidence type="ECO:0000256" key="2">
    <source>
        <dbReference type="ARBA" id="ARBA00022475"/>
    </source>
</evidence>
<comment type="subcellular location">
    <subcellularLocation>
        <location evidence="1">Cell membrane</location>
        <topology evidence="1">Multi-pass membrane protein</topology>
    </subcellularLocation>
</comment>
<keyword evidence="3 7" id="KW-0812">Transmembrane</keyword>
<feature type="domain" description="ABC3 transporter permease C-terminal" evidence="8">
    <location>
        <begin position="685"/>
        <end position="796"/>
    </location>
</feature>
<dbReference type="InterPro" id="IPR025857">
    <property type="entry name" value="MacB_PCD"/>
</dbReference>
<dbReference type="InterPro" id="IPR003838">
    <property type="entry name" value="ABC3_permease_C"/>
</dbReference>
<feature type="domain" description="MacB-like periplasmic core" evidence="9">
    <location>
        <begin position="442"/>
        <end position="641"/>
    </location>
</feature>
<proteinExistence type="inferred from homology"/>
<feature type="domain" description="MacB-like periplasmic core" evidence="9">
    <location>
        <begin position="24"/>
        <end position="247"/>
    </location>
</feature>
<feature type="transmembrane region" description="Helical" evidence="7">
    <location>
        <begin position="434"/>
        <end position="454"/>
    </location>
</feature>
<sequence length="806" mass="89255">MSYGVYLLKQAWAGLNGKKGFLLTVVATLGVALGALLCIITLAYVVTFKPLPYPDQENLYQLNSVIVDKNKGVIARAYSYPSLIQIFENQNVFSQSALVRYEDGVLSSQPTQPSVRSTYVTPGWFSLLNSKVTIGRTFEGTEEKDSYNPVAILSYDFWQDEFGGNSDILQETVTLGGTNFKVVGVLAESFIEPQLAGIGVKTDIFLPWDFNTLDAPRRESFGSFSVSSRLVGRLDSKFSSSQIEQDLTIPFNSFWRENVNDSAFENWTLELELQPFKDAILGDSRNTVLLLLIGIAGLVLIACANITNLFMSRTADQQRELAIQAALGARKQHIFHNLFAQSGLLVFISTIFALLIASGGFSLLQHYLGSRLPRVDEVAINGFTLSCALLIALLLGLFFARISAGMINYRALNDTLQSSGKGTGIQVSNKVRRWLIISQVSIVTLIVFVNLGLLRDSLKIINEPLGFRTENIIALTLKINSASDMSHEESKSLLLELKERLLALPQVDDVSQSVLPLGAARRINQGIEGTQERSLVRTKYIDDRYFQLIEQPLTQGDFFSESDYRNENNLIIVNETYAEQLASEGSVLGAKISLANVVYTVSGVVKGVKMPTERDIPMRAYLPMADSRPQFLLKLKSNQSVSRELAATIVQDIGSQFFVSELESLDDQRDKLLFTQYTTAITSSVLALLTFFLAAIGLYGILAYATQMRRFELGTRLAIGAQRKDVIHLVVKDNVGSMAIGFVISFVIVFALYLGFSAELVNYINAQLIPLFVCTIVLITLMTCFACYWPLRTIINARPIHSLRGS</sequence>
<accession>A0ABW1YIZ2</accession>
<feature type="transmembrane region" description="Helical" evidence="7">
    <location>
        <begin position="378"/>
        <end position="400"/>
    </location>
</feature>
<evidence type="ECO:0000313" key="10">
    <source>
        <dbReference type="EMBL" id="MFC6632393.1"/>
    </source>
</evidence>
<evidence type="ECO:0000256" key="7">
    <source>
        <dbReference type="SAM" id="Phobius"/>
    </source>
</evidence>
<feature type="transmembrane region" description="Helical" evidence="7">
    <location>
        <begin position="338"/>
        <end position="358"/>
    </location>
</feature>
<feature type="transmembrane region" description="Helical" evidence="7">
    <location>
        <begin position="735"/>
        <end position="756"/>
    </location>
</feature>
<comment type="caution">
    <text evidence="10">The sequence shown here is derived from an EMBL/GenBank/DDBJ whole genome shotgun (WGS) entry which is preliminary data.</text>
</comment>
<feature type="transmembrane region" description="Helical" evidence="7">
    <location>
        <begin position="21"/>
        <end position="46"/>
    </location>
</feature>
<dbReference type="PANTHER" id="PTHR30572">
    <property type="entry name" value="MEMBRANE COMPONENT OF TRANSPORTER-RELATED"/>
    <property type="match status" value="1"/>
</dbReference>
<keyword evidence="5 7" id="KW-0472">Membrane</keyword>
<evidence type="ECO:0000259" key="8">
    <source>
        <dbReference type="Pfam" id="PF02687"/>
    </source>
</evidence>
<feature type="domain" description="ABC3 transporter permease C-terminal" evidence="8">
    <location>
        <begin position="295"/>
        <end position="364"/>
    </location>
</feature>
<evidence type="ECO:0000256" key="4">
    <source>
        <dbReference type="ARBA" id="ARBA00022989"/>
    </source>
</evidence>
<dbReference type="EMBL" id="JBHSVR010000001">
    <property type="protein sequence ID" value="MFC6632393.1"/>
    <property type="molecule type" value="Genomic_DNA"/>
</dbReference>
<evidence type="ECO:0000256" key="5">
    <source>
        <dbReference type="ARBA" id="ARBA00023136"/>
    </source>
</evidence>
<gene>
    <name evidence="10" type="ORF">ACFQBM_03830</name>
</gene>
<dbReference type="PANTHER" id="PTHR30572:SF4">
    <property type="entry name" value="ABC TRANSPORTER PERMEASE YTRF"/>
    <property type="match status" value="1"/>
</dbReference>
<dbReference type="InterPro" id="IPR050250">
    <property type="entry name" value="Macrolide_Exporter_MacB"/>
</dbReference>
<evidence type="ECO:0000259" key="9">
    <source>
        <dbReference type="Pfam" id="PF12704"/>
    </source>
</evidence>
<protein>
    <submittedName>
        <fullName evidence="10">ABC transporter permease</fullName>
    </submittedName>
</protein>
<keyword evidence="4 7" id="KW-1133">Transmembrane helix</keyword>
<comment type="similarity">
    <text evidence="6">Belongs to the ABC-4 integral membrane protein family.</text>
</comment>
<keyword evidence="2" id="KW-1003">Cell membrane</keyword>
<feature type="transmembrane region" description="Helical" evidence="7">
    <location>
        <begin position="685"/>
        <end position="706"/>
    </location>
</feature>
<feature type="transmembrane region" description="Helical" evidence="7">
    <location>
        <begin position="768"/>
        <end position="791"/>
    </location>
</feature>
<evidence type="ECO:0000256" key="1">
    <source>
        <dbReference type="ARBA" id="ARBA00004651"/>
    </source>
</evidence>
<dbReference type="RefSeq" id="WP_193193462.1">
    <property type="nucleotide sequence ID" value="NZ_JACZFR010000047.1"/>
</dbReference>
<dbReference type="Pfam" id="PF02687">
    <property type="entry name" value="FtsX"/>
    <property type="match status" value="2"/>
</dbReference>
<reference evidence="11" key="1">
    <citation type="journal article" date="2019" name="Int. J. Syst. Evol. Microbiol.">
        <title>The Global Catalogue of Microorganisms (GCM) 10K type strain sequencing project: providing services to taxonomists for standard genome sequencing and annotation.</title>
        <authorList>
            <consortium name="The Broad Institute Genomics Platform"/>
            <consortium name="The Broad Institute Genome Sequencing Center for Infectious Disease"/>
            <person name="Wu L."/>
            <person name="Ma J."/>
        </authorList>
    </citation>
    <scope>NUCLEOTIDE SEQUENCE [LARGE SCALE GENOMIC DNA]</scope>
    <source>
        <strain evidence="11">CGMCC 1.13718</strain>
    </source>
</reference>
<dbReference type="Pfam" id="PF12704">
    <property type="entry name" value="MacB_PCD"/>
    <property type="match status" value="2"/>
</dbReference>